<proteinExistence type="inferred from homology"/>
<dbReference type="SUPFAM" id="SSF81296">
    <property type="entry name" value="E set domains"/>
    <property type="match status" value="1"/>
</dbReference>
<dbReference type="Gene3D" id="2.60.40.770">
    <property type="match status" value="1"/>
</dbReference>
<keyword evidence="4" id="KW-0732">Signal</keyword>
<protein>
    <recommendedName>
        <fullName evidence="5">MD-2-related lipid-recognition domain-containing protein</fullName>
    </recommendedName>
</protein>
<evidence type="ECO:0000256" key="2">
    <source>
        <dbReference type="ARBA" id="ARBA00006370"/>
    </source>
</evidence>
<dbReference type="GO" id="GO:0005576">
    <property type="term" value="C:extracellular region"/>
    <property type="evidence" value="ECO:0007669"/>
    <property type="project" value="UniProtKB-SubCell"/>
</dbReference>
<reference evidence="6" key="1">
    <citation type="submission" date="2022-03" db="EMBL/GenBank/DDBJ databases">
        <authorList>
            <person name="Tunstrom K."/>
        </authorList>
    </citation>
    <scope>NUCLEOTIDE SEQUENCE</scope>
</reference>
<evidence type="ECO:0000313" key="6">
    <source>
        <dbReference type="EMBL" id="CAH2093533.1"/>
    </source>
</evidence>
<gene>
    <name evidence="6" type="ORF">EEDITHA_LOCUS9189</name>
</gene>
<evidence type="ECO:0000256" key="4">
    <source>
        <dbReference type="SAM" id="SignalP"/>
    </source>
</evidence>
<dbReference type="InterPro" id="IPR003172">
    <property type="entry name" value="ML_dom"/>
</dbReference>
<comment type="similarity">
    <text evidence="2">Belongs to the NPC2 family.</text>
</comment>
<feature type="signal peptide" evidence="4">
    <location>
        <begin position="1"/>
        <end position="16"/>
    </location>
</feature>
<dbReference type="Proteomes" id="UP001153954">
    <property type="component" value="Unassembled WGS sequence"/>
</dbReference>
<name>A0AAU9U311_EUPED</name>
<sequence length="172" mass="19198">MFRIVVLCTLFVIVHSQVTSVSQCVVNPADLPIHQYVHGCLTPPCLLPQGQDIVVDVVFRAPHTIRRMRTLAKALITIFGSTTEINYPLGNNEVTCNFLTNTYCPVLAGEVVQYTLKMFIETWFPADFPVTVEFRVVDDKEDAIWCIRVPISVIASTAARENKINSTAIAED</sequence>
<evidence type="ECO:0000259" key="5">
    <source>
        <dbReference type="SMART" id="SM00737"/>
    </source>
</evidence>
<evidence type="ECO:0000256" key="3">
    <source>
        <dbReference type="ARBA" id="ARBA00022525"/>
    </source>
</evidence>
<dbReference type="Pfam" id="PF02221">
    <property type="entry name" value="E1_DerP2_DerF2"/>
    <property type="match status" value="1"/>
</dbReference>
<organism evidence="6 7">
    <name type="scientific">Euphydryas editha</name>
    <name type="common">Edith's checkerspot</name>
    <dbReference type="NCBI Taxonomy" id="104508"/>
    <lineage>
        <taxon>Eukaryota</taxon>
        <taxon>Metazoa</taxon>
        <taxon>Ecdysozoa</taxon>
        <taxon>Arthropoda</taxon>
        <taxon>Hexapoda</taxon>
        <taxon>Insecta</taxon>
        <taxon>Pterygota</taxon>
        <taxon>Neoptera</taxon>
        <taxon>Endopterygota</taxon>
        <taxon>Lepidoptera</taxon>
        <taxon>Glossata</taxon>
        <taxon>Ditrysia</taxon>
        <taxon>Papilionoidea</taxon>
        <taxon>Nymphalidae</taxon>
        <taxon>Nymphalinae</taxon>
        <taxon>Euphydryas</taxon>
    </lineage>
</organism>
<dbReference type="EMBL" id="CAKOGL010000013">
    <property type="protein sequence ID" value="CAH2093533.1"/>
    <property type="molecule type" value="Genomic_DNA"/>
</dbReference>
<dbReference type="FunFam" id="2.60.40.770:FF:000001">
    <property type="entry name" value="NPC intracellular cholesterol transporter 2"/>
    <property type="match status" value="1"/>
</dbReference>
<feature type="domain" description="MD-2-related lipid-recognition" evidence="5">
    <location>
        <begin position="21"/>
        <end position="151"/>
    </location>
</feature>
<accession>A0AAU9U311</accession>
<evidence type="ECO:0000313" key="7">
    <source>
        <dbReference type="Proteomes" id="UP001153954"/>
    </source>
</evidence>
<keyword evidence="3" id="KW-0964">Secreted</keyword>
<keyword evidence="7" id="KW-1185">Reference proteome</keyword>
<dbReference type="InterPro" id="IPR014756">
    <property type="entry name" value="Ig_E-set"/>
</dbReference>
<comment type="subcellular location">
    <subcellularLocation>
        <location evidence="1">Secreted</location>
    </subcellularLocation>
</comment>
<comment type="caution">
    <text evidence="6">The sequence shown here is derived from an EMBL/GenBank/DDBJ whole genome shotgun (WGS) entry which is preliminary data.</text>
</comment>
<evidence type="ECO:0000256" key="1">
    <source>
        <dbReference type="ARBA" id="ARBA00004613"/>
    </source>
</evidence>
<feature type="chain" id="PRO_5043594518" description="MD-2-related lipid-recognition domain-containing protein" evidence="4">
    <location>
        <begin position="17"/>
        <end position="172"/>
    </location>
</feature>
<dbReference type="SMART" id="SM00737">
    <property type="entry name" value="ML"/>
    <property type="match status" value="1"/>
</dbReference>
<dbReference type="AlphaFoldDB" id="A0AAU9U311"/>